<dbReference type="EMBL" id="CP036287">
    <property type="protein sequence ID" value="QDU69021.1"/>
    <property type="molecule type" value="Genomic_DNA"/>
</dbReference>
<evidence type="ECO:0000313" key="4">
    <source>
        <dbReference type="EMBL" id="QDU69021.1"/>
    </source>
</evidence>
<dbReference type="KEGG" id="pbap:Pla133_41370"/>
<dbReference type="InterPro" id="IPR037233">
    <property type="entry name" value="CcmK-like_sf"/>
</dbReference>
<evidence type="ECO:0000259" key="3">
    <source>
        <dbReference type="PROSITE" id="PS51931"/>
    </source>
</evidence>
<feature type="domain" description="BMC circularly permuted" evidence="3">
    <location>
        <begin position="115"/>
        <end position="218"/>
    </location>
</feature>
<proteinExistence type="predicted"/>
<dbReference type="GO" id="GO:0031469">
    <property type="term" value="C:bacterial microcompartment"/>
    <property type="evidence" value="ECO:0007669"/>
    <property type="project" value="UniProtKB-SubCell"/>
</dbReference>
<dbReference type="InterPro" id="IPR000249">
    <property type="entry name" value="BMC_dom"/>
</dbReference>
<feature type="domain" description="BMC circularly permuted" evidence="3">
    <location>
        <begin position="12"/>
        <end position="114"/>
    </location>
</feature>
<dbReference type="RefSeq" id="WP_419191761.1">
    <property type="nucleotide sequence ID" value="NZ_CP036287.1"/>
</dbReference>
<dbReference type="PROSITE" id="PS51931">
    <property type="entry name" value="BMC_CP"/>
    <property type="match status" value="2"/>
</dbReference>
<dbReference type="CDD" id="cd07052">
    <property type="entry name" value="BMC_like_1_repeat2"/>
    <property type="match status" value="1"/>
</dbReference>
<keyword evidence="5" id="KW-1185">Reference proteome</keyword>
<name>A0A518BPW5_9BACT</name>
<sequence length="218" mass="23074">MSTKPRSATAIELRGSLVLDQLQPQLAAVVAVKSDGFFPVPGESAFWLEVRPGITVNRLLDVALKACDVRPGALITERSFGLLEVHSKDQGQVREAGRQILAAAGVSQDEQLAPHLLTSEIVRQIDAHQAALLNRNRDGMLILEGDTLYTLEVNPAVWALLAANEAEKAAPIRLVGLDNHGAVGRVRLAGTDAAIDVAARAVEQTLASVVGRANSGNA</sequence>
<gene>
    <name evidence="4" type="ORF">Pla133_41370</name>
</gene>
<dbReference type="InterPro" id="IPR044870">
    <property type="entry name" value="BMC_CP"/>
</dbReference>
<dbReference type="Proteomes" id="UP000316921">
    <property type="component" value="Chromosome"/>
</dbReference>
<organism evidence="4 5">
    <name type="scientific">Engelhardtia mirabilis</name>
    <dbReference type="NCBI Taxonomy" id="2528011"/>
    <lineage>
        <taxon>Bacteria</taxon>
        <taxon>Pseudomonadati</taxon>
        <taxon>Planctomycetota</taxon>
        <taxon>Planctomycetia</taxon>
        <taxon>Planctomycetia incertae sedis</taxon>
        <taxon>Engelhardtia</taxon>
    </lineage>
</organism>
<evidence type="ECO:0000313" key="5">
    <source>
        <dbReference type="Proteomes" id="UP000316921"/>
    </source>
</evidence>
<dbReference type="AlphaFoldDB" id="A0A518BPW5"/>
<dbReference type="SUPFAM" id="SSF143414">
    <property type="entry name" value="CcmK-like"/>
    <property type="match status" value="1"/>
</dbReference>
<accession>A0A518BPW5</accession>
<keyword evidence="2" id="KW-1283">Bacterial microcompartment</keyword>
<comment type="subcellular location">
    <subcellularLocation>
        <location evidence="1">Bacterial microcompartment</location>
    </subcellularLocation>
</comment>
<dbReference type="SMART" id="SM00877">
    <property type="entry name" value="BMC"/>
    <property type="match status" value="1"/>
</dbReference>
<dbReference type="Gene3D" id="3.30.70.1710">
    <property type="match status" value="2"/>
</dbReference>
<evidence type="ECO:0000256" key="2">
    <source>
        <dbReference type="ARBA" id="ARBA00024446"/>
    </source>
</evidence>
<evidence type="ECO:0000256" key="1">
    <source>
        <dbReference type="ARBA" id="ARBA00024322"/>
    </source>
</evidence>
<reference evidence="4 5" key="1">
    <citation type="submission" date="2019-02" db="EMBL/GenBank/DDBJ databases">
        <title>Deep-cultivation of Planctomycetes and their phenomic and genomic characterization uncovers novel biology.</title>
        <authorList>
            <person name="Wiegand S."/>
            <person name="Jogler M."/>
            <person name="Boedeker C."/>
            <person name="Pinto D."/>
            <person name="Vollmers J."/>
            <person name="Rivas-Marin E."/>
            <person name="Kohn T."/>
            <person name="Peeters S.H."/>
            <person name="Heuer A."/>
            <person name="Rast P."/>
            <person name="Oberbeckmann S."/>
            <person name="Bunk B."/>
            <person name="Jeske O."/>
            <person name="Meyerdierks A."/>
            <person name="Storesund J.E."/>
            <person name="Kallscheuer N."/>
            <person name="Luecker S."/>
            <person name="Lage O.M."/>
            <person name="Pohl T."/>
            <person name="Merkel B.J."/>
            <person name="Hornburger P."/>
            <person name="Mueller R.-W."/>
            <person name="Bruemmer F."/>
            <person name="Labrenz M."/>
            <person name="Spormann A.M."/>
            <person name="Op den Camp H."/>
            <person name="Overmann J."/>
            <person name="Amann R."/>
            <person name="Jetten M.S.M."/>
            <person name="Mascher T."/>
            <person name="Medema M.H."/>
            <person name="Devos D.P."/>
            <person name="Kaster A.-K."/>
            <person name="Ovreas L."/>
            <person name="Rohde M."/>
            <person name="Galperin M.Y."/>
            <person name="Jogler C."/>
        </authorList>
    </citation>
    <scope>NUCLEOTIDE SEQUENCE [LARGE SCALE GENOMIC DNA]</scope>
    <source>
        <strain evidence="4 5">Pla133</strain>
    </source>
</reference>
<protein>
    <submittedName>
        <fullName evidence="4">BMC domain protein</fullName>
    </submittedName>
</protein>